<keyword evidence="1" id="KW-0645">Protease</keyword>
<dbReference type="SUPFAM" id="SSF55486">
    <property type="entry name" value="Metalloproteases ('zincins'), catalytic domain"/>
    <property type="match status" value="1"/>
</dbReference>
<evidence type="ECO:0000256" key="2">
    <source>
        <dbReference type="ARBA" id="ARBA00022801"/>
    </source>
</evidence>
<keyword evidence="3 5" id="KW-0862">Zinc</keyword>
<dbReference type="GO" id="GO:0006509">
    <property type="term" value="P:membrane protein ectodomain proteolysis"/>
    <property type="evidence" value="ECO:0007669"/>
    <property type="project" value="TreeGrafter"/>
</dbReference>
<proteinExistence type="evidence at transcript level"/>
<keyword evidence="4" id="KW-0482">Metalloprotease</keyword>
<dbReference type="PANTHER" id="PTHR11905:SF159">
    <property type="entry name" value="ADAM METALLOPROTEASE"/>
    <property type="match status" value="1"/>
</dbReference>
<evidence type="ECO:0000256" key="3">
    <source>
        <dbReference type="ARBA" id="ARBA00022833"/>
    </source>
</evidence>
<dbReference type="Gene3D" id="3.40.390.10">
    <property type="entry name" value="Collagenase (Catalytic Domain)"/>
    <property type="match status" value="1"/>
</dbReference>
<dbReference type="GO" id="GO:0004222">
    <property type="term" value="F:metalloendopeptidase activity"/>
    <property type="evidence" value="ECO:0007669"/>
    <property type="project" value="InterPro"/>
</dbReference>
<dbReference type="InterPro" id="IPR024079">
    <property type="entry name" value="MetalloPept_cat_dom_sf"/>
</dbReference>
<feature type="binding site" evidence="5">
    <location>
        <position position="328"/>
    </location>
    <ligand>
        <name>Zn(2+)</name>
        <dbReference type="ChEBI" id="CHEBI:29105"/>
        <note>catalytic</note>
    </ligand>
</feature>
<evidence type="ECO:0000259" key="7">
    <source>
        <dbReference type="PROSITE" id="PS50215"/>
    </source>
</evidence>
<comment type="caution">
    <text evidence="5">Lacks conserved residue(s) required for the propagation of feature annotation.</text>
</comment>
<feature type="domain" description="Peptidase M12B" evidence="7">
    <location>
        <begin position="177"/>
        <end position="386"/>
    </location>
</feature>
<keyword evidence="5" id="KW-1015">Disulfide bond</keyword>
<evidence type="ECO:0000256" key="4">
    <source>
        <dbReference type="ARBA" id="ARBA00023049"/>
    </source>
</evidence>
<reference evidence="8" key="1">
    <citation type="journal article" date="2011" name="PLoS ONE">
        <title>A deep insight into the sialotranscriptome of the gulf coast tick, Amblyomma maculatum.</title>
        <authorList>
            <person name="Karim S."/>
            <person name="Singh P."/>
            <person name="Ribeiro J.M."/>
        </authorList>
    </citation>
    <scope>NUCLEOTIDE SEQUENCE</scope>
    <source>
        <tissue evidence="8">Salivary gland</tissue>
    </source>
</reference>
<evidence type="ECO:0000313" key="8">
    <source>
        <dbReference type="EMBL" id="AEO35582.1"/>
    </source>
</evidence>
<keyword evidence="2" id="KW-0378">Hydrolase</keyword>
<feature type="binding site" evidence="5">
    <location>
        <position position="324"/>
    </location>
    <ligand>
        <name>Zn(2+)</name>
        <dbReference type="ChEBI" id="CHEBI:29105"/>
        <note>catalytic</note>
    </ligand>
</feature>
<accession>G3MQ14</accession>
<dbReference type="GO" id="GO:0046872">
    <property type="term" value="F:metal ion binding"/>
    <property type="evidence" value="ECO:0007669"/>
    <property type="project" value="UniProtKB-KW"/>
</dbReference>
<dbReference type="AlphaFoldDB" id="G3MQ14"/>
<dbReference type="Pfam" id="PF01421">
    <property type="entry name" value="Reprolysin"/>
    <property type="match status" value="1"/>
</dbReference>
<evidence type="ECO:0000256" key="1">
    <source>
        <dbReference type="ARBA" id="ARBA00022670"/>
    </source>
</evidence>
<feature type="signal peptide" evidence="6">
    <location>
        <begin position="1"/>
        <end position="16"/>
    </location>
</feature>
<feature type="chain" id="PRO_5003447741" description="Peptidase M12B domain-containing protein" evidence="6">
    <location>
        <begin position="17"/>
        <end position="479"/>
    </location>
</feature>
<dbReference type="EMBL" id="JO843965">
    <property type="protein sequence ID" value="AEO35582.1"/>
    <property type="molecule type" value="mRNA"/>
</dbReference>
<organism evidence="8">
    <name type="scientific">Amblyomma maculatum</name>
    <name type="common">Gulf Coast tick</name>
    <dbReference type="NCBI Taxonomy" id="34609"/>
    <lineage>
        <taxon>Eukaryota</taxon>
        <taxon>Metazoa</taxon>
        <taxon>Ecdysozoa</taxon>
        <taxon>Arthropoda</taxon>
        <taxon>Chelicerata</taxon>
        <taxon>Arachnida</taxon>
        <taxon>Acari</taxon>
        <taxon>Parasitiformes</taxon>
        <taxon>Ixodida</taxon>
        <taxon>Ixodoidea</taxon>
        <taxon>Ixodidae</taxon>
        <taxon>Amblyomminae</taxon>
        <taxon>Amblyomma</taxon>
    </lineage>
</organism>
<keyword evidence="5" id="KW-0479">Metal-binding</keyword>
<feature type="active site" evidence="5">
    <location>
        <position position="325"/>
    </location>
</feature>
<feature type="disulfide bond" evidence="5">
    <location>
        <begin position="301"/>
        <end position="381"/>
    </location>
</feature>
<sequence>MIAAGILFHLLTWSSAQKEQLIYPSIVEERTTTTNLVLRLSDDITLNLEKSAVLADRLLFATATVNGHHLKTIDTKSIQENIYHDARQQSSLHVLHESGRVEVEGIINNRLRIKPLPEAERSSQGQMLHSLYEVEEIKQDPEKMAFVTRKSAHKALRRMSRHKHIARPARQTYTDRFIVELHVISDSEHQVYFKTDVDLIAYLAVMTNGVNLRFVDMQSPAITFRLVGVTRSTNDSFESHIVGTIEAYETLKGLQDYYNNGGVPGNPDVVYLITNRNLASISDQGYVNKDVAGLAYIGGVCTHQRVGEGEDIARSYDGAHTMAHELAHSLGARHDPKNNSECSWSRGFLMSYEDGDSRKYQLSNCSMRQIRAVVQNLLPNCLAVSASTNYMEHYRQVPGQKIVENYYCRIILKQYGYGRNVFSDKTPDLVQKCKMRCYYENRTLTYYRVVNMLDGMLCDNISRCKRGICGNHSWAHINT</sequence>
<evidence type="ECO:0000256" key="5">
    <source>
        <dbReference type="PROSITE-ProRule" id="PRU00276"/>
    </source>
</evidence>
<name>G3MQ14_AMBMU</name>
<dbReference type="PROSITE" id="PS50215">
    <property type="entry name" value="ADAM_MEPRO"/>
    <property type="match status" value="1"/>
</dbReference>
<keyword evidence="6" id="KW-0732">Signal</keyword>
<protein>
    <recommendedName>
        <fullName evidence="7">Peptidase M12B domain-containing protein</fullName>
    </recommendedName>
</protein>
<evidence type="ECO:0000256" key="6">
    <source>
        <dbReference type="SAM" id="SignalP"/>
    </source>
</evidence>
<dbReference type="InterPro" id="IPR001590">
    <property type="entry name" value="Peptidase_M12B"/>
</dbReference>
<feature type="binding site" evidence="5">
    <location>
        <position position="334"/>
    </location>
    <ligand>
        <name>Zn(2+)</name>
        <dbReference type="ChEBI" id="CHEBI:29105"/>
        <note>catalytic</note>
    </ligand>
</feature>
<dbReference type="PANTHER" id="PTHR11905">
    <property type="entry name" value="ADAM A DISINTEGRIN AND METALLOPROTEASE DOMAIN"/>
    <property type="match status" value="1"/>
</dbReference>